<evidence type="ECO:0000313" key="2">
    <source>
        <dbReference type="EMBL" id="MPC39802.1"/>
    </source>
</evidence>
<accession>A0A5B7EZX2</accession>
<name>A0A5B7EZX2_PORTR</name>
<reference evidence="2 3" key="1">
    <citation type="submission" date="2019-05" db="EMBL/GenBank/DDBJ databases">
        <title>Another draft genome of Portunus trituberculatus and its Hox gene families provides insights of decapod evolution.</title>
        <authorList>
            <person name="Jeong J.-H."/>
            <person name="Song I."/>
            <person name="Kim S."/>
            <person name="Choi T."/>
            <person name="Kim D."/>
            <person name="Ryu S."/>
            <person name="Kim W."/>
        </authorList>
    </citation>
    <scope>NUCLEOTIDE SEQUENCE [LARGE SCALE GENOMIC DNA]</scope>
    <source>
        <tissue evidence="2">Muscle</tissue>
    </source>
</reference>
<dbReference type="EMBL" id="VSRR010004483">
    <property type="protein sequence ID" value="MPC39802.1"/>
    <property type="molecule type" value="Genomic_DNA"/>
</dbReference>
<dbReference type="OrthoDB" id="283575at2759"/>
<dbReference type="Proteomes" id="UP000324222">
    <property type="component" value="Unassembled WGS sequence"/>
</dbReference>
<dbReference type="AlphaFoldDB" id="A0A5B7EZX2"/>
<feature type="compositionally biased region" description="Polar residues" evidence="1">
    <location>
        <begin position="1"/>
        <end position="13"/>
    </location>
</feature>
<sequence length="235" mass="26947">MTFQISQSLPTQRSLEERRRRILASLSFSRRQSRKEQARRGTERQDRQRLKSHSSRENEKTQTNSKVEEEQDQNVRKQIEGEQETYKDLKIGTDVPENLTLRTGIKTDLKDQKKKNVSGIHEKSEHFHVKRSKLDGQEENLANIDISPASVRYLRKAIRSCILLPNGNVTWKEPDTSMCREEAMQKAERAAEEVANLTAFPSAVDSEMFTRAAGQLAMIVDHAVKDPAEQSKSRA</sequence>
<evidence type="ECO:0000313" key="3">
    <source>
        <dbReference type="Proteomes" id="UP000324222"/>
    </source>
</evidence>
<feature type="region of interest" description="Disordered" evidence="1">
    <location>
        <begin position="1"/>
        <end position="20"/>
    </location>
</feature>
<feature type="compositionally biased region" description="Basic and acidic residues" evidence="1">
    <location>
        <begin position="34"/>
        <end position="60"/>
    </location>
</feature>
<keyword evidence="3" id="KW-1185">Reference proteome</keyword>
<feature type="region of interest" description="Disordered" evidence="1">
    <location>
        <begin position="25"/>
        <end position="81"/>
    </location>
</feature>
<organism evidence="2 3">
    <name type="scientific">Portunus trituberculatus</name>
    <name type="common">Swimming crab</name>
    <name type="synonym">Neptunus trituberculatus</name>
    <dbReference type="NCBI Taxonomy" id="210409"/>
    <lineage>
        <taxon>Eukaryota</taxon>
        <taxon>Metazoa</taxon>
        <taxon>Ecdysozoa</taxon>
        <taxon>Arthropoda</taxon>
        <taxon>Crustacea</taxon>
        <taxon>Multicrustacea</taxon>
        <taxon>Malacostraca</taxon>
        <taxon>Eumalacostraca</taxon>
        <taxon>Eucarida</taxon>
        <taxon>Decapoda</taxon>
        <taxon>Pleocyemata</taxon>
        <taxon>Brachyura</taxon>
        <taxon>Eubrachyura</taxon>
        <taxon>Portunoidea</taxon>
        <taxon>Portunidae</taxon>
        <taxon>Portuninae</taxon>
        <taxon>Portunus</taxon>
    </lineage>
</organism>
<evidence type="ECO:0000256" key="1">
    <source>
        <dbReference type="SAM" id="MobiDB-lite"/>
    </source>
</evidence>
<protein>
    <submittedName>
        <fullName evidence="2">Uncharacterized protein</fullName>
    </submittedName>
</protein>
<gene>
    <name evidence="2" type="ORF">E2C01_033351</name>
</gene>
<proteinExistence type="predicted"/>
<comment type="caution">
    <text evidence="2">The sequence shown here is derived from an EMBL/GenBank/DDBJ whole genome shotgun (WGS) entry which is preliminary data.</text>
</comment>